<dbReference type="PROSITE" id="PS51762">
    <property type="entry name" value="GH16_2"/>
    <property type="match status" value="1"/>
</dbReference>
<keyword evidence="4" id="KW-0378">Hydrolase</keyword>
<dbReference type="OrthoDB" id="9809583at2"/>
<dbReference type="Gene3D" id="2.60.120.260">
    <property type="entry name" value="Galactose-binding domain-like"/>
    <property type="match status" value="1"/>
</dbReference>
<feature type="chain" id="PRO_5013338078" evidence="2">
    <location>
        <begin position="25"/>
        <end position="483"/>
    </location>
</feature>
<dbReference type="PANTHER" id="PTHR10963:SF55">
    <property type="entry name" value="GLYCOSIDE HYDROLASE FAMILY 16 PROTEIN"/>
    <property type="match status" value="1"/>
</dbReference>
<sequence length="483" mass="54436" precursor="true">MRKIVTTAAFLAVCQAGFSVNLIANGDFESGTVAGHFLYGYPEGWEGVSVDGWHHSDTGYHKDSCGIAIWNNSTLLEQLLDSGPARRYKLTAEMIYHTTEVLVNKRAYLRAQFWQGSYPDGILLGEDDAGLLTPSHSSGQWYNFSKIITTPAGTDQMRIICSTERINTNVPSSGKAYWDNIAVEVQSVINDPDYNGDMTVNILDFTLMASGWLKVDADVNLAGENFIDGEDLAVLADNWLARLWGYELVWADEFNAAQLDTAAWTHDIGTGDWGWGNGEWQYYTARPENIRLQDGKLIIEARKENYGTSSYTSARIKTQGKQSFQYGRIEVRIKMPAGGNGIWPAFWMLGNNISNVGWPACGEIDIVEMMEDPYKSSGALHYGSSEEHRYQSGDDAAAGNLSSDYHVFAIEWEPTQIRWYRDDVNYFTATQWWSSTGEYPAPFNQQFYILLNFAVGAHWTVEDPNVVFPQQLMVDYVRVYRKR</sequence>
<feature type="signal peptide" evidence="2">
    <location>
        <begin position="1"/>
        <end position="24"/>
    </location>
</feature>
<accession>A0A1Q2MFX0</accession>
<dbReference type="KEGG" id="pbas:SMSP2_01971"/>
<keyword evidence="5" id="KW-1185">Reference proteome</keyword>
<dbReference type="InterPro" id="IPR013320">
    <property type="entry name" value="ConA-like_dom_sf"/>
</dbReference>
<dbReference type="InterPro" id="IPR050546">
    <property type="entry name" value="Glycosyl_Hydrlase_16"/>
</dbReference>
<protein>
    <submittedName>
        <fullName evidence="4">Beta-glucanase</fullName>
        <ecNumber evidence="4">3.2.1.73</ecNumber>
    </submittedName>
</protein>
<dbReference type="Pfam" id="PF00722">
    <property type="entry name" value="Glyco_hydro_16"/>
    <property type="match status" value="1"/>
</dbReference>
<evidence type="ECO:0000313" key="5">
    <source>
        <dbReference type="Proteomes" id="UP000188181"/>
    </source>
</evidence>
<dbReference type="RefSeq" id="WP_146683759.1">
    <property type="nucleotide sequence ID" value="NZ_CP019646.1"/>
</dbReference>
<feature type="domain" description="GH16" evidence="3">
    <location>
        <begin position="176"/>
        <end position="483"/>
    </location>
</feature>
<proteinExistence type="inferred from homology"/>
<evidence type="ECO:0000259" key="3">
    <source>
        <dbReference type="PROSITE" id="PS51762"/>
    </source>
</evidence>
<evidence type="ECO:0000256" key="1">
    <source>
        <dbReference type="ARBA" id="ARBA00006865"/>
    </source>
</evidence>
<dbReference type="STRING" id="1851148.SMSP2_01971"/>
<organism evidence="4 5">
    <name type="scientific">Limihaloglobus sulfuriphilus</name>
    <dbReference type="NCBI Taxonomy" id="1851148"/>
    <lineage>
        <taxon>Bacteria</taxon>
        <taxon>Pseudomonadati</taxon>
        <taxon>Planctomycetota</taxon>
        <taxon>Phycisphaerae</taxon>
        <taxon>Sedimentisphaerales</taxon>
        <taxon>Sedimentisphaeraceae</taxon>
        <taxon>Limihaloglobus</taxon>
    </lineage>
</organism>
<dbReference type="EMBL" id="CP019646">
    <property type="protein sequence ID" value="AQQ71595.1"/>
    <property type="molecule type" value="Genomic_DNA"/>
</dbReference>
<dbReference type="GO" id="GO:0042972">
    <property type="term" value="F:licheninase activity"/>
    <property type="evidence" value="ECO:0007669"/>
    <property type="project" value="UniProtKB-EC"/>
</dbReference>
<gene>
    <name evidence="4" type="primary">bglA_4</name>
    <name evidence="4" type="ORF">SMSP2_01971</name>
</gene>
<evidence type="ECO:0000256" key="2">
    <source>
        <dbReference type="SAM" id="SignalP"/>
    </source>
</evidence>
<dbReference type="AlphaFoldDB" id="A0A1Q2MFX0"/>
<comment type="similarity">
    <text evidence="1">Belongs to the glycosyl hydrolase 16 family.</text>
</comment>
<keyword evidence="4" id="KW-0326">Glycosidase</keyword>
<evidence type="ECO:0000313" key="4">
    <source>
        <dbReference type="EMBL" id="AQQ71595.1"/>
    </source>
</evidence>
<reference evidence="5" key="1">
    <citation type="submission" date="2017-02" db="EMBL/GenBank/DDBJ databases">
        <title>Comparative genomics and description of representatives of a novel lineage of planctomycetes thriving in anoxic sediments.</title>
        <authorList>
            <person name="Spring S."/>
            <person name="Bunk B."/>
            <person name="Sproer C."/>
        </authorList>
    </citation>
    <scope>NUCLEOTIDE SEQUENCE [LARGE SCALE GENOMIC DNA]</scope>
    <source>
        <strain evidence="5">SM-Chi-D1</strain>
    </source>
</reference>
<name>A0A1Q2MFX0_9BACT</name>
<dbReference type="Gene3D" id="2.60.120.200">
    <property type="match status" value="1"/>
</dbReference>
<dbReference type="EC" id="3.2.1.73" evidence="4"/>
<dbReference type="GO" id="GO:0005975">
    <property type="term" value="P:carbohydrate metabolic process"/>
    <property type="evidence" value="ECO:0007669"/>
    <property type="project" value="InterPro"/>
</dbReference>
<keyword evidence="2" id="KW-0732">Signal</keyword>
<dbReference type="InterPro" id="IPR000757">
    <property type="entry name" value="Beta-glucanase-like"/>
</dbReference>
<dbReference type="SUPFAM" id="SSF49899">
    <property type="entry name" value="Concanavalin A-like lectins/glucanases"/>
    <property type="match status" value="1"/>
</dbReference>
<dbReference type="PANTHER" id="PTHR10963">
    <property type="entry name" value="GLYCOSYL HYDROLASE-RELATED"/>
    <property type="match status" value="1"/>
</dbReference>
<dbReference type="Proteomes" id="UP000188181">
    <property type="component" value="Chromosome"/>
</dbReference>
<dbReference type="CDD" id="cd08023">
    <property type="entry name" value="GH16_laminarinase_like"/>
    <property type="match status" value="1"/>
</dbReference>